<dbReference type="InterPro" id="IPR003811">
    <property type="entry name" value="G3P_acylTferase_PlsY"/>
</dbReference>
<dbReference type="PANTHER" id="PTHR30309:SF0">
    <property type="entry name" value="GLYCEROL-3-PHOSPHATE ACYLTRANSFERASE-RELATED"/>
    <property type="match status" value="1"/>
</dbReference>
<reference evidence="11" key="1">
    <citation type="journal article" date="2014" name="Front. Microbiol.">
        <title>High frequency of phylogenetically diverse reductive dehalogenase-homologous genes in deep subseafloor sedimentary metagenomes.</title>
        <authorList>
            <person name="Kawai M."/>
            <person name="Futagami T."/>
            <person name="Toyoda A."/>
            <person name="Takaki Y."/>
            <person name="Nishi S."/>
            <person name="Hori S."/>
            <person name="Arai W."/>
            <person name="Tsubouchi T."/>
            <person name="Morono Y."/>
            <person name="Uchiyama I."/>
            <person name="Ito T."/>
            <person name="Fujiyama A."/>
            <person name="Inagaki F."/>
            <person name="Takami H."/>
        </authorList>
    </citation>
    <scope>NUCLEOTIDE SEQUENCE</scope>
    <source>
        <strain evidence="11">Expedition CK06-06</strain>
    </source>
</reference>
<evidence type="ECO:0000256" key="8">
    <source>
        <dbReference type="ARBA" id="ARBA00023209"/>
    </source>
</evidence>
<feature type="transmembrane region" description="Helical" evidence="10">
    <location>
        <begin position="60"/>
        <end position="79"/>
    </location>
</feature>
<protein>
    <recommendedName>
        <fullName evidence="12">Acyl-phosphate glycerol 3-phosphate acyltransferase</fullName>
    </recommendedName>
</protein>
<keyword evidence="8" id="KW-0594">Phospholipid biosynthesis</keyword>
<evidence type="ECO:0008006" key="12">
    <source>
        <dbReference type="Google" id="ProtNLM"/>
    </source>
</evidence>
<sequence length="132" mass="14287">LAGLAAVIGHMWMVFLKFSGGKGMGTTFGALAVLLPVYGYWQGLAILFGIILIPFIITRNVALSMGTGLVALPFIAWLGMQSGPFVIWSIAIGIIIAIKFLPTARAAWAKAETKKDFIFGDRQKGKDKREET</sequence>
<evidence type="ECO:0000256" key="2">
    <source>
        <dbReference type="ARBA" id="ARBA00022516"/>
    </source>
</evidence>
<feature type="non-terminal residue" evidence="11">
    <location>
        <position position="1"/>
    </location>
</feature>
<evidence type="ECO:0000256" key="4">
    <source>
        <dbReference type="ARBA" id="ARBA00022692"/>
    </source>
</evidence>
<dbReference type="SMART" id="SM01207">
    <property type="entry name" value="G3P_acyltransf"/>
    <property type="match status" value="1"/>
</dbReference>
<dbReference type="GO" id="GO:0008654">
    <property type="term" value="P:phospholipid biosynthetic process"/>
    <property type="evidence" value="ECO:0007669"/>
    <property type="project" value="UniProtKB-KW"/>
</dbReference>
<organism evidence="11">
    <name type="scientific">marine sediment metagenome</name>
    <dbReference type="NCBI Taxonomy" id="412755"/>
    <lineage>
        <taxon>unclassified sequences</taxon>
        <taxon>metagenomes</taxon>
        <taxon>ecological metagenomes</taxon>
    </lineage>
</organism>
<feature type="transmembrane region" description="Helical" evidence="10">
    <location>
        <begin position="28"/>
        <end position="53"/>
    </location>
</feature>
<evidence type="ECO:0000313" key="11">
    <source>
        <dbReference type="EMBL" id="GAF71045.1"/>
    </source>
</evidence>
<evidence type="ECO:0000256" key="7">
    <source>
        <dbReference type="ARBA" id="ARBA00023136"/>
    </source>
</evidence>
<dbReference type="EMBL" id="BARS01001379">
    <property type="protein sequence ID" value="GAF71045.1"/>
    <property type="molecule type" value="Genomic_DNA"/>
</dbReference>
<keyword evidence="7 10" id="KW-0472">Membrane</keyword>
<dbReference type="Pfam" id="PF02660">
    <property type="entry name" value="G3P_acyltransf"/>
    <property type="match status" value="1"/>
</dbReference>
<proteinExistence type="predicted"/>
<keyword evidence="3" id="KW-0808">Transferase</keyword>
<gene>
    <name evidence="11" type="ORF">S01H1_02750</name>
</gene>
<keyword evidence="9" id="KW-1208">Phospholipid metabolism</keyword>
<keyword evidence="2" id="KW-0444">Lipid biosynthesis</keyword>
<dbReference type="GO" id="GO:0043772">
    <property type="term" value="F:acyl-phosphate glycerol-3-phosphate acyltransferase activity"/>
    <property type="evidence" value="ECO:0007669"/>
    <property type="project" value="InterPro"/>
</dbReference>
<keyword evidence="5 10" id="KW-1133">Transmembrane helix</keyword>
<evidence type="ECO:0000256" key="10">
    <source>
        <dbReference type="SAM" id="Phobius"/>
    </source>
</evidence>
<comment type="caution">
    <text evidence="11">The sequence shown here is derived from an EMBL/GenBank/DDBJ whole genome shotgun (WGS) entry which is preliminary data.</text>
</comment>
<evidence type="ECO:0000256" key="1">
    <source>
        <dbReference type="ARBA" id="ARBA00022475"/>
    </source>
</evidence>
<keyword evidence="1" id="KW-1003">Cell membrane</keyword>
<evidence type="ECO:0000256" key="3">
    <source>
        <dbReference type="ARBA" id="ARBA00022679"/>
    </source>
</evidence>
<keyword evidence="4 10" id="KW-0812">Transmembrane</keyword>
<evidence type="ECO:0000256" key="5">
    <source>
        <dbReference type="ARBA" id="ARBA00022989"/>
    </source>
</evidence>
<accession>X0T4R6</accession>
<name>X0T4R6_9ZZZZ</name>
<evidence type="ECO:0000256" key="6">
    <source>
        <dbReference type="ARBA" id="ARBA00023098"/>
    </source>
</evidence>
<dbReference type="AlphaFoldDB" id="X0T4R6"/>
<keyword evidence="6" id="KW-0443">Lipid metabolism</keyword>
<evidence type="ECO:0000256" key="9">
    <source>
        <dbReference type="ARBA" id="ARBA00023264"/>
    </source>
</evidence>
<dbReference type="GO" id="GO:0005886">
    <property type="term" value="C:plasma membrane"/>
    <property type="evidence" value="ECO:0007669"/>
    <property type="project" value="InterPro"/>
</dbReference>
<dbReference type="PANTHER" id="PTHR30309">
    <property type="entry name" value="INNER MEMBRANE PROTEIN YGIH"/>
    <property type="match status" value="1"/>
</dbReference>
<feature type="transmembrane region" description="Helical" evidence="10">
    <location>
        <begin position="85"/>
        <end position="108"/>
    </location>
</feature>